<keyword evidence="2" id="KW-0812">Transmembrane</keyword>
<name>A0A9P5THS0_GYMJU</name>
<gene>
    <name evidence="3" type="ORF">CPB84DRAFT_1790885</name>
</gene>
<feature type="compositionally biased region" description="Basic and acidic residues" evidence="1">
    <location>
        <begin position="114"/>
        <end position="124"/>
    </location>
</feature>
<dbReference type="AlphaFoldDB" id="A0A9P5THS0"/>
<dbReference type="Proteomes" id="UP000724874">
    <property type="component" value="Unassembled WGS sequence"/>
</dbReference>
<accession>A0A9P5THS0</accession>
<feature type="compositionally biased region" description="Polar residues" evidence="1">
    <location>
        <begin position="19"/>
        <end position="34"/>
    </location>
</feature>
<organism evidence="3 4">
    <name type="scientific">Gymnopilus junonius</name>
    <name type="common">Spectacular rustgill mushroom</name>
    <name type="synonym">Gymnopilus spectabilis subsp. junonius</name>
    <dbReference type="NCBI Taxonomy" id="109634"/>
    <lineage>
        <taxon>Eukaryota</taxon>
        <taxon>Fungi</taxon>
        <taxon>Dikarya</taxon>
        <taxon>Basidiomycota</taxon>
        <taxon>Agaricomycotina</taxon>
        <taxon>Agaricomycetes</taxon>
        <taxon>Agaricomycetidae</taxon>
        <taxon>Agaricales</taxon>
        <taxon>Agaricineae</taxon>
        <taxon>Hymenogastraceae</taxon>
        <taxon>Gymnopilus</taxon>
    </lineage>
</organism>
<evidence type="ECO:0000256" key="1">
    <source>
        <dbReference type="SAM" id="MobiDB-lite"/>
    </source>
</evidence>
<evidence type="ECO:0000256" key="2">
    <source>
        <dbReference type="SAM" id="Phobius"/>
    </source>
</evidence>
<feature type="region of interest" description="Disordered" evidence="1">
    <location>
        <begin position="1"/>
        <end position="209"/>
    </location>
</feature>
<keyword evidence="2" id="KW-0472">Membrane</keyword>
<evidence type="ECO:0000313" key="4">
    <source>
        <dbReference type="Proteomes" id="UP000724874"/>
    </source>
</evidence>
<dbReference type="EMBL" id="JADNYJ010000122">
    <property type="protein sequence ID" value="KAF8882520.1"/>
    <property type="molecule type" value="Genomic_DNA"/>
</dbReference>
<feature type="compositionally biased region" description="Low complexity" evidence="1">
    <location>
        <begin position="191"/>
        <end position="206"/>
    </location>
</feature>
<sequence length="345" mass="37994">MAPQPAPTARQPQVIRVPPTTSSPPRHGNTSTSVRPVVIHIPSAPSPPQRPPAVVVTQRSVPHPTPPSILRMGSGPSPPRVTVASPIQIQETPPLPSAHAPGQPARQRPWIWPEPREPEMDIRKTRSGQPRKGSQNTAPRPNDPPPVRPPRQERRQSSSFVANDPFKFLPPRRRKREEQVQDDEEPLNFDSITIPASTESSSSSSAGETLVSPVIPGLMHMFGSYDSSESSSGSKGSSEQSMLSIKTIAQITNYVIPVVPFIFTTLIGQAYVYILFQADLTVGDLKHMALEAGSKDRKRTMGGYELESAKETPQYERLKTTWGDFIDSVMREWKTFNVISVLLLS</sequence>
<feature type="transmembrane region" description="Helical" evidence="2">
    <location>
        <begin position="254"/>
        <end position="276"/>
    </location>
</feature>
<keyword evidence="2" id="KW-1133">Transmembrane helix</keyword>
<dbReference type="OrthoDB" id="3062801at2759"/>
<proteinExistence type="predicted"/>
<evidence type="ECO:0000313" key="3">
    <source>
        <dbReference type="EMBL" id="KAF8882520.1"/>
    </source>
</evidence>
<keyword evidence="4" id="KW-1185">Reference proteome</keyword>
<reference evidence="3" key="1">
    <citation type="submission" date="2020-11" db="EMBL/GenBank/DDBJ databases">
        <authorList>
            <consortium name="DOE Joint Genome Institute"/>
            <person name="Ahrendt S."/>
            <person name="Riley R."/>
            <person name="Andreopoulos W."/>
            <person name="LaButti K."/>
            <person name="Pangilinan J."/>
            <person name="Ruiz-duenas F.J."/>
            <person name="Barrasa J.M."/>
            <person name="Sanchez-Garcia M."/>
            <person name="Camarero S."/>
            <person name="Miyauchi S."/>
            <person name="Serrano A."/>
            <person name="Linde D."/>
            <person name="Babiker R."/>
            <person name="Drula E."/>
            <person name="Ayuso-Fernandez I."/>
            <person name="Pacheco R."/>
            <person name="Padilla G."/>
            <person name="Ferreira P."/>
            <person name="Barriuso J."/>
            <person name="Kellner H."/>
            <person name="Castanera R."/>
            <person name="Alfaro M."/>
            <person name="Ramirez L."/>
            <person name="Pisabarro A.G."/>
            <person name="Kuo A."/>
            <person name="Tritt A."/>
            <person name="Lipzen A."/>
            <person name="He G."/>
            <person name="Yan M."/>
            <person name="Ng V."/>
            <person name="Cullen D."/>
            <person name="Martin F."/>
            <person name="Rosso M.-N."/>
            <person name="Henrissat B."/>
            <person name="Hibbett D."/>
            <person name="Martinez A.T."/>
            <person name="Grigoriev I.V."/>
        </authorList>
    </citation>
    <scope>NUCLEOTIDE SEQUENCE</scope>
    <source>
        <strain evidence="3">AH 44721</strain>
    </source>
</reference>
<comment type="caution">
    <text evidence="3">The sequence shown here is derived from an EMBL/GenBank/DDBJ whole genome shotgun (WGS) entry which is preliminary data.</text>
</comment>
<protein>
    <submittedName>
        <fullName evidence="3">Uncharacterized protein</fullName>
    </submittedName>
</protein>